<proteinExistence type="predicted"/>
<keyword evidence="3" id="KW-1015">Disulfide bond</keyword>
<dbReference type="Proteomes" id="UP000694866">
    <property type="component" value="Unplaced"/>
</dbReference>
<dbReference type="SMART" id="SM00638">
    <property type="entry name" value="LPD_N"/>
    <property type="match status" value="1"/>
</dbReference>
<feature type="chain" id="PRO_5044701536" evidence="7">
    <location>
        <begin position="16"/>
        <end position="1815"/>
    </location>
</feature>
<dbReference type="PROSITE" id="PS51211">
    <property type="entry name" value="VITELLOGENIN"/>
    <property type="match status" value="1"/>
</dbReference>
<dbReference type="Gene3D" id="2.30.230.10">
    <property type="entry name" value="Lipovitellin, beta-sheet shell regions, chain A"/>
    <property type="match status" value="1"/>
</dbReference>
<evidence type="ECO:0000313" key="10">
    <source>
        <dbReference type="Proteomes" id="UP000694866"/>
    </source>
</evidence>
<evidence type="ECO:0000256" key="3">
    <source>
        <dbReference type="ARBA" id="ARBA00023157"/>
    </source>
</evidence>
<evidence type="ECO:0000256" key="6">
    <source>
        <dbReference type="SAM" id="MobiDB-lite"/>
    </source>
</evidence>
<keyword evidence="1 7" id="KW-0732">Signal</keyword>
<gene>
    <name evidence="11 12 13" type="primary">LOC105268104</name>
</gene>
<evidence type="ECO:0000259" key="8">
    <source>
        <dbReference type="PROSITE" id="PS51211"/>
    </source>
</evidence>
<feature type="compositionally biased region" description="Acidic residues" evidence="6">
    <location>
        <begin position="369"/>
        <end position="380"/>
    </location>
</feature>
<keyword evidence="2" id="KW-0758">Storage protein</keyword>
<dbReference type="RefSeq" id="XP_011305695.1">
    <property type="nucleotide sequence ID" value="XM_011307393.1"/>
</dbReference>
<dbReference type="KEGG" id="fas:105268104"/>
<evidence type="ECO:0000259" key="9">
    <source>
        <dbReference type="PROSITE" id="PS51233"/>
    </source>
</evidence>
<evidence type="ECO:0000256" key="4">
    <source>
        <dbReference type="ARBA" id="ARBA00023180"/>
    </source>
</evidence>
<evidence type="ECO:0000313" key="11">
    <source>
        <dbReference type="RefSeq" id="XP_011305694.1"/>
    </source>
</evidence>
<dbReference type="InterPro" id="IPR015816">
    <property type="entry name" value="Vitellinogen_b-sht_N"/>
</dbReference>
<dbReference type="OrthoDB" id="160294at2759"/>
<dbReference type="SUPFAM" id="SSF48431">
    <property type="entry name" value="Lipovitellin-phosvitin complex, superhelical domain"/>
    <property type="match status" value="1"/>
</dbReference>
<dbReference type="InterPro" id="IPR011030">
    <property type="entry name" value="Lipovitellin_superhlx_dom"/>
</dbReference>
<dbReference type="Gene3D" id="1.25.10.20">
    <property type="entry name" value="Vitellinogen, superhelical"/>
    <property type="match status" value="1"/>
</dbReference>
<feature type="compositionally biased region" description="Basic and acidic residues" evidence="6">
    <location>
        <begin position="359"/>
        <end position="368"/>
    </location>
</feature>
<feature type="domain" description="Vitellogenin" evidence="8">
    <location>
        <begin position="21"/>
        <end position="822"/>
    </location>
</feature>
<comment type="caution">
    <text evidence="5">Lacks conserved residue(s) required for the propagation of feature annotation.</text>
</comment>
<name>A0A9R1TAK9_9HYME</name>
<dbReference type="GO" id="GO:0005319">
    <property type="term" value="F:lipid transporter activity"/>
    <property type="evidence" value="ECO:0007669"/>
    <property type="project" value="InterPro"/>
</dbReference>
<keyword evidence="10" id="KW-1185">Reference proteome</keyword>
<dbReference type="Pfam" id="PF00094">
    <property type="entry name" value="VWD"/>
    <property type="match status" value="1"/>
</dbReference>
<dbReference type="GeneID" id="105268104"/>
<evidence type="ECO:0000256" key="1">
    <source>
        <dbReference type="ARBA" id="ARBA00022729"/>
    </source>
</evidence>
<accession>A0A9R1TAK9</accession>
<accession>A0A9R1U1L0</accession>
<dbReference type="RefSeq" id="XP_011305696.1">
    <property type="nucleotide sequence ID" value="XM_011307394.1"/>
</dbReference>
<evidence type="ECO:0000313" key="12">
    <source>
        <dbReference type="RefSeq" id="XP_011305695.1"/>
    </source>
</evidence>
<dbReference type="InterPro" id="IPR001747">
    <property type="entry name" value="Vitellogenin_N"/>
</dbReference>
<dbReference type="SUPFAM" id="SSF56968">
    <property type="entry name" value="Lipovitellin-phosvitin complex, beta-sheet shell regions"/>
    <property type="match status" value="2"/>
</dbReference>
<dbReference type="GO" id="GO:0045735">
    <property type="term" value="F:nutrient reservoir activity"/>
    <property type="evidence" value="ECO:0007669"/>
    <property type="project" value="UniProtKB-KW"/>
</dbReference>
<evidence type="ECO:0000256" key="7">
    <source>
        <dbReference type="SAM" id="SignalP"/>
    </source>
</evidence>
<evidence type="ECO:0000256" key="2">
    <source>
        <dbReference type="ARBA" id="ARBA00022761"/>
    </source>
</evidence>
<dbReference type="InterPro" id="IPR001846">
    <property type="entry name" value="VWF_type-D"/>
</dbReference>
<keyword evidence="4" id="KW-0325">Glycoprotein</keyword>
<evidence type="ECO:0000313" key="13">
    <source>
        <dbReference type="RefSeq" id="XP_011305696.1"/>
    </source>
</evidence>
<dbReference type="Pfam" id="PF09172">
    <property type="entry name" value="Vit_open_b-sht"/>
    <property type="match status" value="1"/>
</dbReference>
<protein>
    <submittedName>
        <fullName evidence="11 12">Vitellogenin</fullName>
    </submittedName>
</protein>
<dbReference type="InterPro" id="IPR015255">
    <property type="entry name" value="Vitellinogen_open_b-sht"/>
</dbReference>
<dbReference type="InterPro" id="IPR050733">
    <property type="entry name" value="Vitellogenin/Apolipophorin"/>
</dbReference>
<reference evidence="11 12" key="1">
    <citation type="submission" date="2025-04" db="UniProtKB">
        <authorList>
            <consortium name="RefSeq"/>
        </authorList>
    </citation>
    <scope>IDENTIFICATION</scope>
    <source>
        <strain evidence="11 12">USDA-PBARC FA_bdor</strain>
        <tissue evidence="11 12">Whole organism</tissue>
    </source>
</reference>
<organism evidence="10 11">
    <name type="scientific">Fopius arisanus</name>
    <dbReference type="NCBI Taxonomy" id="64838"/>
    <lineage>
        <taxon>Eukaryota</taxon>
        <taxon>Metazoa</taxon>
        <taxon>Ecdysozoa</taxon>
        <taxon>Arthropoda</taxon>
        <taxon>Hexapoda</taxon>
        <taxon>Insecta</taxon>
        <taxon>Pterygota</taxon>
        <taxon>Neoptera</taxon>
        <taxon>Endopterygota</taxon>
        <taxon>Hymenoptera</taxon>
        <taxon>Apocrita</taxon>
        <taxon>Ichneumonoidea</taxon>
        <taxon>Braconidae</taxon>
        <taxon>Opiinae</taxon>
        <taxon>Fopius</taxon>
    </lineage>
</organism>
<dbReference type="InterPro" id="IPR015819">
    <property type="entry name" value="Lipid_transp_b-sht_shell"/>
</dbReference>
<dbReference type="Pfam" id="PF01347">
    <property type="entry name" value="Vitellogenin_N"/>
    <property type="match status" value="1"/>
</dbReference>
<dbReference type="SMART" id="SM01169">
    <property type="entry name" value="DUF1943"/>
    <property type="match status" value="1"/>
</dbReference>
<feature type="region of interest" description="Disordered" evidence="6">
    <location>
        <begin position="326"/>
        <end position="396"/>
    </location>
</feature>
<accession>A0A9R1TA93</accession>
<dbReference type="PROSITE" id="PS51233">
    <property type="entry name" value="VWFD"/>
    <property type="match status" value="1"/>
</dbReference>
<dbReference type="Gene3D" id="2.20.80.10">
    <property type="entry name" value="Lipovitellin-phosvitin complex, chain A, domain 4"/>
    <property type="match status" value="1"/>
</dbReference>
<dbReference type="SMART" id="SM00216">
    <property type="entry name" value="VWD"/>
    <property type="match status" value="1"/>
</dbReference>
<evidence type="ECO:0000256" key="5">
    <source>
        <dbReference type="PROSITE-ProRule" id="PRU00557"/>
    </source>
</evidence>
<sequence length="1815" mass="203581">MWALTLALLLGAASADHSNAWDTENEYHYTLESRSLTGLPEVSDQYSGVMMRATLKIQPKNEDMLLAQLSKVEYAPVHMHLPHGWDSMIPESDQKFMPLTTSRKSFGIKVENGIIKELMFDKDVPTWEVNIHKSVISQLQIDTQGENMRSSVSNQPPSDKIINAMFKTMEDSVGGNCEVLYDINSLPRPVAELMLQHIPGKQFKSEGELIEIMKTMDYEKCKQRVAVHFGMPGNFDFEPASNKKGEFFSKSSISEMTLTGTLTAFTLHSSVTTEKVIMSPTVPDSKSSVVMSRVNLTLSHVQPKSNPWPVPSNPESVGNLAYTYEQPFSPEGEDRMPGKPTMSSSWKNLEVEVETTSEESLHKNHFDDSSDSGSDEDDLNADMKPNLQPKPTLSQPPQYPILPLFIANKGKAVSSFDSVDIVDKTKKLANEIASDLDDPSAIPEEQTLEKFTILVGILKTMNIDQLRVVKKELYDHSKNTDENDQQQMIMINARKVFRDAMTSAGTGPALVMIIELIQERLLDALEVMNVVSTLPKTSKEPTPEYLDAFFKMAAALESQRKDNSKGASIQEALKDDAVSTAAILAFTELLRYAQVNQLAVHNRFPVHVFGNFIPKSNNALLRDYLPYLIEKMEQGIEENSPRATVYIRALGNVAHPRTLAVFEPYLEGKKPSTVYQRQMMVLALDKLADDRPKVVRGLAYRIYQNTGESFKVRGLAVFLAMKTKPPLAMLQRMAQFTNYDVSKHVNSIVKSLIEGGSDSEIKENEEFARDARAARAFLTPEMYGLEYSTAVIMDNYLKEMSIGYAGQISWIYGEDSAMPQGIYKAFDASYGGIKVPKDETGIMVSSVKDFYKNMKRLLKNFIDEKKDHPMKMKGKSPTEAVVEMLDIEGKKKDKFEMFFLSRDMYSSSYFVMGEDMLNPIPEEYIRLAAKSLKSGKSFNMMSLQNFEVAVGFPLATGLPFTGEFQMPRLRQLSGKMKISTGSDLPIGSASKLDKMIAAMDIRMVISQKGQSRFGFVTPFDGTQYVTGTDKNIHFHIPMSAKVNCDVAKKEIRMKLMPMNKNKAVKMVHWSAMPFTARKNIEDLKPTASMGNPGMMIMKKDEEEQSMTIIGSEKRGLSFKITETKSGESSSVLEKMTDLDTIWQNVLFPMVDRKVEPYSIDVLSIPSPSSDPEINFVVGWDTMSKNELSDNSSEMSHRWMSKPEIIEPLDKDLASPFRKREMMKEALKELPAADAVAVDIALELPGEDKMNYIMTTALATSKINEKFKALVYMRSGGTQKAWEACATAQGSSPAVPPFEPEMMESEKLQRGMDIKIGIGISCKSGVQSVLHARQWQSKEFQEAIHKNKKMYESMGIPKTLMDRATIIVHEADEEMDKWEKHPKNMKRLIGNSKALHQLVSNFESQTNSEDERNERYVRLDGSIEPGTKKLRLDLKAPMMGLDYTASTELIPGILPMMLLESDATYGSGYIKKIGRRGSVHKSIPPEDVCLIEKDFVTTFDGLEYPLELSKCWCIAVTSVPEQESKLSKPAIESDKQTSITIRKDESDDSKREISVTLGSEEIQMTKPNSEIMVKINRKMIDWSSNEYLIKEGEDDELVIVKLPGEAVSIESEKYGLKIIFDGRRTLIEMDDKYRDSVRGLCGNFDSESSNDLLTPHNRLSPKPQDFASLYVLPEKECQSSSKGVREMEKSLPVDKPRLTDVVSDREAGRPNHHGKWGSSDPFSSRYSKKLSMMFKTKVVPVGDTTCFSLRPLPTCAPGAEPVRVKTVLFPVYCLPNGESAKRMSDRIRKGANPDLSQKPPSMKLKLQIAQHCSPAA</sequence>
<dbReference type="PANTHER" id="PTHR23345:SF15">
    <property type="entry name" value="VITELLOGENIN 1-RELATED"/>
    <property type="match status" value="1"/>
</dbReference>
<dbReference type="PANTHER" id="PTHR23345">
    <property type="entry name" value="VITELLOGENIN-RELATED"/>
    <property type="match status" value="1"/>
</dbReference>
<feature type="domain" description="VWFD" evidence="9">
    <location>
        <begin position="1486"/>
        <end position="1677"/>
    </location>
</feature>
<dbReference type="RefSeq" id="XP_011305694.1">
    <property type="nucleotide sequence ID" value="XM_011307392.1"/>
</dbReference>
<feature type="signal peptide" evidence="7">
    <location>
        <begin position="1"/>
        <end position="15"/>
    </location>
</feature>